<organism evidence="1 2">
    <name type="scientific">Brachionus plicatilis</name>
    <name type="common">Marine rotifer</name>
    <name type="synonym">Brachionus muelleri</name>
    <dbReference type="NCBI Taxonomy" id="10195"/>
    <lineage>
        <taxon>Eukaryota</taxon>
        <taxon>Metazoa</taxon>
        <taxon>Spiralia</taxon>
        <taxon>Gnathifera</taxon>
        <taxon>Rotifera</taxon>
        <taxon>Eurotatoria</taxon>
        <taxon>Monogononta</taxon>
        <taxon>Pseudotrocha</taxon>
        <taxon>Ploima</taxon>
        <taxon>Brachionidae</taxon>
        <taxon>Brachionus</taxon>
    </lineage>
</organism>
<dbReference type="Proteomes" id="UP000276133">
    <property type="component" value="Unassembled WGS sequence"/>
</dbReference>
<gene>
    <name evidence="1" type="ORF">BpHYR1_031960</name>
</gene>
<comment type="caution">
    <text evidence="1">The sequence shown here is derived from an EMBL/GenBank/DDBJ whole genome shotgun (WGS) entry which is preliminary data.</text>
</comment>
<evidence type="ECO:0000313" key="1">
    <source>
        <dbReference type="EMBL" id="RNA30382.1"/>
    </source>
</evidence>
<proteinExistence type="predicted"/>
<evidence type="ECO:0000313" key="2">
    <source>
        <dbReference type="Proteomes" id="UP000276133"/>
    </source>
</evidence>
<dbReference type="EMBL" id="REGN01002090">
    <property type="protein sequence ID" value="RNA30382.1"/>
    <property type="molecule type" value="Genomic_DNA"/>
</dbReference>
<protein>
    <submittedName>
        <fullName evidence="1">Uncharacterized protein</fullName>
    </submittedName>
</protein>
<dbReference type="AlphaFoldDB" id="A0A3M7S3M9"/>
<keyword evidence="2" id="KW-1185">Reference proteome</keyword>
<reference evidence="1 2" key="1">
    <citation type="journal article" date="2018" name="Sci. Rep.">
        <title>Genomic signatures of local adaptation to the degree of environmental predictability in rotifers.</title>
        <authorList>
            <person name="Franch-Gras L."/>
            <person name="Hahn C."/>
            <person name="Garcia-Roger E.M."/>
            <person name="Carmona M.J."/>
            <person name="Serra M."/>
            <person name="Gomez A."/>
        </authorList>
    </citation>
    <scope>NUCLEOTIDE SEQUENCE [LARGE SCALE GENOMIC DNA]</scope>
    <source>
        <strain evidence="1">HYR1</strain>
    </source>
</reference>
<accession>A0A3M7S3M9</accession>
<name>A0A3M7S3M9_BRAPC</name>
<sequence>MCSIDFLRGADYFTLKNNYSVHFLQRAFFKTVTALIHALLKYNNFRLDEITVGQIIDIYQKNNFLQELIKKIGKFCMEKPKKKEPKSSHIIEFSKIDYDFLRETHPNIKLQAAY</sequence>